<gene>
    <name evidence="4" type="ORF">OLEA9_A108347</name>
</gene>
<dbReference type="Pfam" id="PF00106">
    <property type="entry name" value="adh_short"/>
    <property type="match status" value="1"/>
</dbReference>
<protein>
    <submittedName>
        <fullName evidence="4">Uncharacterized protein</fullName>
    </submittedName>
</protein>
<dbReference type="OrthoDB" id="417891at2759"/>
<comment type="caution">
    <text evidence="4">The sequence shown here is derived from an EMBL/GenBank/DDBJ whole genome shotgun (WGS) entry which is preliminary data.</text>
</comment>
<name>A0A8S0VFA4_OLEEU</name>
<proteinExistence type="predicted"/>
<feature type="region of interest" description="Disordered" evidence="3">
    <location>
        <begin position="171"/>
        <end position="193"/>
    </location>
</feature>
<dbReference type="AlphaFoldDB" id="A0A8S0VFA4"/>
<dbReference type="Pfam" id="PF13561">
    <property type="entry name" value="adh_short_C2"/>
    <property type="match status" value="1"/>
</dbReference>
<evidence type="ECO:0000256" key="3">
    <source>
        <dbReference type="SAM" id="MobiDB-lite"/>
    </source>
</evidence>
<evidence type="ECO:0000256" key="1">
    <source>
        <dbReference type="ARBA" id="ARBA00022857"/>
    </source>
</evidence>
<dbReference type="PANTHER" id="PTHR42898:SF6">
    <property type="entry name" value="NADP-DEPENDENT MANNITOL DEHYDROGENASE"/>
    <property type="match status" value="1"/>
</dbReference>
<dbReference type="EMBL" id="CACTIH010009609">
    <property type="protein sequence ID" value="CAA3032545.1"/>
    <property type="molecule type" value="Genomic_DNA"/>
</dbReference>
<evidence type="ECO:0000256" key="2">
    <source>
        <dbReference type="ARBA" id="ARBA00023002"/>
    </source>
</evidence>
<dbReference type="GO" id="GO:0016491">
    <property type="term" value="F:oxidoreductase activity"/>
    <property type="evidence" value="ECO:0007669"/>
    <property type="project" value="UniProtKB-KW"/>
</dbReference>
<evidence type="ECO:0000313" key="5">
    <source>
        <dbReference type="Proteomes" id="UP000594638"/>
    </source>
</evidence>
<sequence length="206" mass="22219">MNLSLELILKKFNDLLQVNNAGINMLKEATEFTAEDYAYIMCTNFESAFHLSQLPYPFLKASGSGNIVFISSVSGASADKPELAKSLVPRIPIGRPGEPREVSSLVIFLCFPAASYITGQIIGPIISPTIEKYKNGGQGLTATRVTESPSASYTRLPGDLERFQKSDMKLRGFSTSIPPPSATKRSVSTGVQPPATGHCISRCSIK</sequence>
<dbReference type="InterPro" id="IPR045000">
    <property type="entry name" value="TR"/>
</dbReference>
<keyword evidence="5" id="KW-1185">Reference proteome</keyword>
<dbReference type="Gene3D" id="3.40.50.720">
    <property type="entry name" value="NAD(P)-binding Rossmann-like Domain"/>
    <property type="match status" value="2"/>
</dbReference>
<dbReference type="PANTHER" id="PTHR42898">
    <property type="entry name" value="TROPINONE REDUCTASE"/>
    <property type="match status" value="1"/>
</dbReference>
<dbReference type="Proteomes" id="UP000594638">
    <property type="component" value="Unassembled WGS sequence"/>
</dbReference>
<dbReference type="InterPro" id="IPR002347">
    <property type="entry name" value="SDR_fam"/>
</dbReference>
<dbReference type="InterPro" id="IPR036291">
    <property type="entry name" value="NAD(P)-bd_dom_sf"/>
</dbReference>
<keyword evidence="1" id="KW-0521">NADP</keyword>
<reference evidence="4 5" key="1">
    <citation type="submission" date="2019-12" db="EMBL/GenBank/DDBJ databases">
        <authorList>
            <person name="Alioto T."/>
            <person name="Alioto T."/>
            <person name="Gomez Garrido J."/>
        </authorList>
    </citation>
    <scope>NUCLEOTIDE SEQUENCE [LARGE SCALE GENOMIC DNA]</scope>
</reference>
<dbReference type="Gramene" id="OE9A108347T1">
    <property type="protein sequence ID" value="OE9A108347C1"/>
    <property type="gene ID" value="OE9A108347"/>
</dbReference>
<organism evidence="4 5">
    <name type="scientific">Olea europaea subsp. europaea</name>
    <dbReference type="NCBI Taxonomy" id="158383"/>
    <lineage>
        <taxon>Eukaryota</taxon>
        <taxon>Viridiplantae</taxon>
        <taxon>Streptophyta</taxon>
        <taxon>Embryophyta</taxon>
        <taxon>Tracheophyta</taxon>
        <taxon>Spermatophyta</taxon>
        <taxon>Magnoliopsida</taxon>
        <taxon>eudicotyledons</taxon>
        <taxon>Gunneridae</taxon>
        <taxon>Pentapetalae</taxon>
        <taxon>asterids</taxon>
        <taxon>lamiids</taxon>
        <taxon>Lamiales</taxon>
        <taxon>Oleaceae</taxon>
        <taxon>Oleeae</taxon>
        <taxon>Olea</taxon>
    </lineage>
</organism>
<accession>A0A8S0VFA4</accession>
<dbReference type="SUPFAM" id="SSF51735">
    <property type="entry name" value="NAD(P)-binding Rossmann-fold domains"/>
    <property type="match status" value="1"/>
</dbReference>
<keyword evidence="2" id="KW-0560">Oxidoreductase</keyword>
<evidence type="ECO:0000313" key="4">
    <source>
        <dbReference type="EMBL" id="CAA3032545.1"/>
    </source>
</evidence>